<reference evidence="2" key="1">
    <citation type="journal article" date="2022" name="bioRxiv">
        <title>Sequencing and chromosome-scale assembly of the giantPleurodeles waltlgenome.</title>
        <authorList>
            <person name="Brown T."/>
            <person name="Elewa A."/>
            <person name="Iarovenko S."/>
            <person name="Subramanian E."/>
            <person name="Araus A.J."/>
            <person name="Petzold A."/>
            <person name="Susuki M."/>
            <person name="Suzuki K.-i.T."/>
            <person name="Hayashi T."/>
            <person name="Toyoda A."/>
            <person name="Oliveira C."/>
            <person name="Osipova E."/>
            <person name="Leigh N.D."/>
            <person name="Simon A."/>
            <person name="Yun M.H."/>
        </authorList>
    </citation>
    <scope>NUCLEOTIDE SEQUENCE</scope>
    <source>
        <strain evidence="2">20211129_DDA</strain>
        <tissue evidence="2">Liver</tissue>
    </source>
</reference>
<gene>
    <name evidence="2" type="ORF">NDU88_004568</name>
</gene>
<keyword evidence="3" id="KW-1185">Reference proteome</keyword>
<organism evidence="2 3">
    <name type="scientific">Pleurodeles waltl</name>
    <name type="common">Iberian ribbed newt</name>
    <dbReference type="NCBI Taxonomy" id="8319"/>
    <lineage>
        <taxon>Eukaryota</taxon>
        <taxon>Metazoa</taxon>
        <taxon>Chordata</taxon>
        <taxon>Craniata</taxon>
        <taxon>Vertebrata</taxon>
        <taxon>Euteleostomi</taxon>
        <taxon>Amphibia</taxon>
        <taxon>Batrachia</taxon>
        <taxon>Caudata</taxon>
        <taxon>Salamandroidea</taxon>
        <taxon>Salamandridae</taxon>
        <taxon>Pleurodelinae</taxon>
        <taxon>Pleurodeles</taxon>
    </lineage>
</organism>
<sequence length="146" mass="16353">MAVSENCEQDEDAAYTSEKNCSRGRASSVSSCPDDRGAGVSNVHPDFRVVKGKKREDGLREGEVNREKRDCRQRQDEEEDTSEPPKGSPEGPEPARDTEERGSPEASVETPKCRHIPGGAWLSKVRSLLRERQFIHLSQDREEEGE</sequence>
<protein>
    <submittedName>
        <fullName evidence="2">Uncharacterized protein</fullName>
    </submittedName>
</protein>
<proteinExistence type="predicted"/>
<accession>A0AAV7T8R2</accession>
<dbReference type="AlphaFoldDB" id="A0AAV7T8R2"/>
<comment type="caution">
    <text evidence="2">The sequence shown here is derived from an EMBL/GenBank/DDBJ whole genome shotgun (WGS) entry which is preliminary data.</text>
</comment>
<feature type="compositionally biased region" description="Basic and acidic residues" evidence="1">
    <location>
        <begin position="45"/>
        <end position="75"/>
    </location>
</feature>
<feature type="region of interest" description="Disordered" evidence="1">
    <location>
        <begin position="1"/>
        <end position="119"/>
    </location>
</feature>
<name>A0AAV7T8R2_PLEWA</name>
<evidence type="ECO:0000313" key="3">
    <source>
        <dbReference type="Proteomes" id="UP001066276"/>
    </source>
</evidence>
<dbReference type="Proteomes" id="UP001066276">
    <property type="component" value="Chromosome 4_1"/>
</dbReference>
<evidence type="ECO:0000313" key="2">
    <source>
        <dbReference type="EMBL" id="KAJ1172724.1"/>
    </source>
</evidence>
<feature type="compositionally biased region" description="Basic and acidic residues" evidence="1">
    <location>
        <begin position="93"/>
        <end position="103"/>
    </location>
</feature>
<dbReference type="EMBL" id="JANPWB010000007">
    <property type="protein sequence ID" value="KAJ1172724.1"/>
    <property type="molecule type" value="Genomic_DNA"/>
</dbReference>
<evidence type="ECO:0000256" key="1">
    <source>
        <dbReference type="SAM" id="MobiDB-lite"/>
    </source>
</evidence>